<proteinExistence type="predicted"/>
<dbReference type="AlphaFoldDB" id="A0A2M7FY38"/>
<accession>A0A2M7FY38</accession>
<sequence length="141" mass="16434">MTMPLNQTQTSELLLAKNELNETNIQLKEGERYRLVPRIEQDDPLVDWFIKTDFNGFDAESQPFPIKEFLKSQENKKRMKRAKWFALIGLVDEDEKWEFVIGQSCEITAKVSGALMCYLNDVPQAYFNNQGSFYLDVTRLA</sequence>
<dbReference type="Proteomes" id="UP000231019">
    <property type="component" value="Unassembled WGS sequence"/>
</dbReference>
<dbReference type="EMBL" id="PFFQ01000067">
    <property type="protein sequence ID" value="PIW13644.1"/>
    <property type="molecule type" value="Genomic_DNA"/>
</dbReference>
<organism evidence="1 2">
    <name type="scientific">bacterium (Candidatus Blackallbacteria) CG17_big_fil_post_rev_8_21_14_2_50_48_46</name>
    <dbReference type="NCBI Taxonomy" id="2014261"/>
    <lineage>
        <taxon>Bacteria</taxon>
        <taxon>Candidatus Blackallbacteria</taxon>
    </lineage>
</organism>
<gene>
    <name evidence="1" type="ORF">COW36_24905</name>
</gene>
<comment type="caution">
    <text evidence="1">The sequence shown here is derived from an EMBL/GenBank/DDBJ whole genome shotgun (WGS) entry which is preliminary data.</text>
</comment>
<evidence type="ECO:0000313" key="1">
    <source>
        <dbReference type="EMBL" id="PIW13644.1"/>
    </source>
</evidence>
<name>A0A2M7FY38_9BACT</name>
<evidence type="ECO:0000313" key="2">
    <source>
        <dbReference type="Proteomes" id="UP000231019"/>
    </source>
</evidence>
<dbReference type="Gene3D" id="2.60.120.430">
    <property type="entry name" value="Galactose-binding lectin"/>
    <property type="match status" value="1"/>
</dbReference>
<reference evidence="1 2" key="1">
    <citation type="submission" date="2017-09" db="EMBL/GenBank/DDBJ databases">
        <title>Depth-based differentiation of microbial function through sediment-hosted aquifers and enrichment of novel symbionts in the deep terrestrial subsurface.</title>
        <authorList>
            <person name="Probst A.J."/>
            <person name="Ladd B."/>
            <person name="Jarett J.K."/>
            <person name="Geller-Mcgrath D.E."/>
            <person name="Sieber C.M."/>
            <person name="Emerson J.B."/>
            <person name="Anantharaman K."/>
            <person name="Thomas B.C."/>
            <person name="Malmstrom R."/>
            <person name="Stieglmeier M."/>
            <person name="Klingl A."/>
            <person name="Woyke T."/>
            <person name="Ryan C.M."/>
            <person name="Banfield J.F."/>
        </authorList>
    </citation>
    <scope>NUCLEOTIDE SEQUENCE [LARGE SCALE GENOMIC DNA]</scope>
    <source>
        <strain evidence="1">CG17_big_fil_post_rev_8_21_14_2_50_48_46</strain>
    </source>
</reference>
<protein>
    <submittedName>
        <fullName evidence="1">Uncharacterized protein</fullName>
    </submittedName>
</protein>